<evidence type="ECO:0000313" key="2">
    <source>
        <dbReference type="EMBL" id="CAA7401150.1"/>
    </source>
</evidence>
<dbReference type="OrthoDB" id="1912729at2759"/>
<accession>A0A7I8KTP4</accession>
<evidence type="ECO:0000313" key="3">
    <source>
        <dbReference type="Proteomes" id="UP000663760"/>
    </source>
</evidence>
<name>A0A7I8KTP4_SPIIN</name>
<dbReference type="InterPro" id="IPR012881">
    <property type="entry name" value="DUF1685"/>
</dbReference>
<dbReference type="Proteomes" id="UP000663760">
    <property type="component" value="Chromosome 9"/>
</dbReference>
<reference evidence="2" key="1">
    <citation type="submission" date="2020-02" db="EMBL/GenBank/DDBJ databases">
        <authorList>
            <person name="Scholz U."/>
            <person name="Mascher M."/>
            <person name="Fiebig A."/>
        </authorList>
    </citation>
    <scope>NUCLEOTIDE SEQUENCE</scope>
</reference>
<proteinExistence type="predicted"/>
<feature type="region of interest" description="Disordered" evidence="1">
    <location>
        <begin position="13"/>
        <end position="32"/>
    </location>
</feature>
<organism evidence="2 3">
    <name type="scientific">Spirodela intermedia</name>
    <name type="common">Intermediate duckweed</name>
    <dbReference type="NCBI Taxonomy" id="51605"/>
    <lineage>
        <taxon>Eukaryota</taxon>
        <taxon>Viridiplantae</taxon>
        <taxon>Streptophyta</taxon>
        <taxon>Embryophyta</taxon>
        <taxon>Tracheophyta</taxon>
        <taxon>Spermatophyta</taxon>
        <taxon>Magnoliopsida</taxon>
        <taxon>Liliopsida</taxon>
        <taxon>Araceae</taxon>
        <taxon>Lemnoideae</taxon>
        <taxon>Spirodela</taxon>
    </lineage>
</organism>
<gene>
    <name evidence="2" type="ORF">SI8410_09011828</name>
</gene>
<sequence>MNGVVRELPVLALSTSSSSSESEEDMCPLTPVDPPAPLLVGRYIRNKRLSKQLSMRETRREAIWEKRRKQILEQSTLGAGPGGECEEEGEIGIDGKRIARGRSLTDEDLDDLRGSIELGFGFSEEAGSRNLCHMLPALDLYFAVNKQISDSRLLLSPSPVSTPSTAGGGSSSSLLESPSPRSPFYHAACSPSLKIFSPGDGPKQVKTKLRHWAQAVACAMMQQERIGTPRGASGGKE</sequence>
<keyword evidence="3" id="KW-1185">Reference proteome</keyword>
<dbReference type="PANTHER" id="PTHR31865:SF3">
    <property type="entry name" value="PHOSPHODIESTERASE EPSILON-1, PUTATIVE (DUF1685)-RELATED"/>
    <property type="match status" value="1"/>
</dbReference>
<dbReference type="AlphaFoldDB" id="A0A7I8KTP4"/>
<dbReference type="EMBL" id="LR746272">
    <property type="protein sequence ID" value="CAA7401150.1"/>
    <property type="molecule type" value="Genomic_DNA"/>
</dbReference>
<protein>
    <submittedName>
        <fullName evidence="2">Uncharacterized protein</fullName>
    </submittedName>
</protein>
<evidence type="ECO:0000256" key="1">
    <source>
        <dbReference type="SAM" id="MobiDB-lite"/>
    </source>
</evidence>
<feature type="region of interest" description="Disordered" evidence="1">
    <location>
        <begin position="157"/>
        <end position="181"/>
    </location>
</feature>
<dbReference type="Pfam" id="PF07939">
    <property type="entry name" value="DUF1685"/>
    <property type="match status" value="1"/>
</dbReference>
<dbReference type="PANTHER" id="PTHR31865">
    <property type="entry name" value="OSJNBA0071G03.3 PROTEIN"/>
    <property type="match status" value="1"/>
</dbReference>